<name>A0A7Y3SX63_9CLOT</name>
<gene>
    <name evidence="1" type="ORF">HLQ16_11905</name>
</gene>
<dbReference type="Proteomes" id="UP000531659">
    <property type="component" value="Unassembled WGS sequence"/>
</dbReference>
<dbReference type="EMBL" id="JABEYB010000008">
    <property type="protein sequence ID" value="NNU76638.1"/>
    <property type="molecule type" value="Genomic_DNA"/>
</dbReference>
<dbReference type="AlphaFoldDB" id="A0A7Y3SX63"/>
<reference evidence="1 2" key="1">
    <citation type="submission" date="2020-05" db="EMBL/GenBank/DDBJ databases">
        <title>Complete genome of Clostridium estertheticum subspecies estertheticum, isolated from Vacuum packed lamb meat from New Zealand imported to Switzerland.</title>
        <authorList>
            <person name="Wambui J."/>
            <person name="Stevens M.J.A."/>
            <person name="Stephan R."/>
        </authorList>
    </citation>
    <scope>NUCLEOTIDE SEQUENCE [LARGE SCALE GENOMIC DNA]</scope>
    <source>
        <strain evidence="1 2">CEST001</strain>
    </source>
</reference>
<sequence length="72" mass="8062">MKNTKTCSKCNSKNIIRIPGKFGGFGSGNNISWGISGFSGVTVTRYLCCECGYSEEWIDNKEDIENLQKKFK</sequence>
<organism evidence="1 2">
    <name type="scientific">Clostridium estertheticum</name>
    <dbReference type="NCBI Taxonomy" id="238834"/>
    <lineage>
        <taxon>Bacteria</taxon>
        <taxon>Bacillati</taxon>
        <taxon>Bacillota</taxon>
        <taxon>Clostridia</taxon>
        <taxon>Eubacteriales</taxon>
        <taxon>Clostridiaceae</taxon>
        <taxon>Clostridium</taxon>
    </lineage>
</organism>
<dbReference type="GeneID" id="83592502"/>
<dbReference type="RefSeq" id="WP_171297341.1">
    <property type="nucleotide sequence ID" value="NZ_CP077615.1"/>
</dbReference>
<accession>A0A7Y3SX63</accession>
<comment type="caution">
    <text evidence="1">The sequence shown here is derived from an EMBL/GenBank/DDBJ whole genome shotgun (WGS) entry which is preliminary data.</text>
</comment>
<evidence type="ECO:0008006" key="3">
    <source>
        <dbReference type="Google" id="ProtNLM"/>
    </source>
</evidence>
<evidence type="ECO:0000313" key="1">
    <source>
        <dbReference type="EMBL" id="NNU76638.1"/>
    </source>
</evidence>
<protein>
    <recommendedName>
        <fullName evidence="3">Transcription initiation factor TFIIIB</fullName>
    </recommendedName>
</protein>
<evidence type="ECO:0000313" key="2">
    <source>
        <dbReference type="Proteomes" id="UP000531659"/>
    </source>
</evidence>
<proteinExistence type="predicted"/>